<name>A0ABR0KH36_9EURO</name>
<feature type="coiled-coil region" evidence="1">
    <location>
        <begin position="97"/>
        <end position="124"/>
    </location>
</feature>
<evidence type="ECO:0000256" key="2">
    <source>
        <dbReference type="SAM" id="MobiDB-lite"/>
    </source>
</evidence>
<reference evidence="3 4" key="1">
    <citation type="submission" date="2023-08" db="EMBL/GenBank/DDBJ databases">
        <title>Black Yeasts Isolated from many extreme environments.</title>
        <authorList>
            <person name="Coleine C."/>
            <person name="Stajich J.E."/>
            <person name="Selbmann L."/>
        </authorList>
    </citation>
    <scope>NUCLEOTIDE SEQUENCE [LARGE SCALE GENOMIC DNA]</scope>
    <source>
        <strain evidence="3 4">CCFEE 5885</strain>
    </source>
</reference>
<keyword evidence="1" id="KW-0175">Coiled coil</keyword>
<keyword evidence="4" id="KW-1185">Reference proteome</keyword>
<protein>
    <submittedName>
        <fullName evidence="3">Uncharacterized protein</fullName>
    </submittedName>
</protein>
<sequence>MSPFTPVNPEWKRQKNAASQLHSLQGECSVTIHDVPFAQDEGSPDADTPKSMVEETRTADPYGVDNGAHLWEDFIDLATLYGFSRPEKSKRDRVCRVNKGRESTKKEQKRLERLREKLTRALGDHSHAPDIEVCDRNRPPAAQDSECIAATLIPDVPPADIDAEGHQPPALSITPPLGEPTEDIPNAHTPLIDNVSTSHDAKHYSPTLDATKHMYLAHSALPSPPPSSSESTAPTTPQEHLPSNNPHDHHHGVFHTKPKISHQWIQVDHTVPSDAKAARAASSFTEIPYCRAYRSTTTLHRPPLLNLKFRPISPGISRAYPTKTLPPPPLLSAHLPFSLLPTPHATKSPIDTLPKTKIAKQPQPQPQPHTQAEAELPAQHQYEATATATNNRKLAALPTPTPTTHAHAGTAPSFTRVAVLRAATRLAKMHSQREKAEGRRVSVRFDEEDARRDLAEWRGGDLTN</sequence>
<evidence type="ECO:0000256" key="1">
    <source>
        <dbReference type="SAM" id="Coils"/>
    </source>
</evidence>
<evidence type="ECO:0000313" key="3">
    <source>
        <dbReference type="EMBL" id="KAK5096231.1"/>
    </source>
</evidence>
<evidence type="ECO:0000313" key="4">
    <source>
        <dbReference type="Proteomes" id="UP001345013"/>
    </source>
</evidence>
<gene>
    <name evidence="3" type="ORF">LTR24_002636</name>
</gene>
<feature type="region of interest" description="Disordered" evidence="2">
    <location>
        <begin position="1"/>
        <end position="22"/>
    </location>
</feature>
<organism evidence="3 4">
    <name type="scientific">Lithohypha guttulata</name>
    <dbReference type="NCBI Taxonomy" id="1690604"/>
    <lineage>
        <taxon>Eukaryota</taxon>
        <taxon>Fungi</taxon>
        <taxon>Dikarya</taxon>
        <taxon>Ascomycota</taxon>
        <taxon>Pezizomycotina</taxon>
        <taxon>Eurotiomycetes</taxon>
        <taxon>Chaetothyriomycetidae</taxon>
        <taxon>Chaetothyriales</taxon>
        <taxon>Trichomeriaceae</taxon>
        <taxon>Lithohypha</taxon>
    </lineage>
</organism>
<feature type="region of interest" description="Disordered" evidence="2">
    <location>
        <begin position="218"/>
        <end position="254"/>
    </location>
</feature>
<dbReference type="Proteomes" id="UP001345013">
    <property type="component" value="Unassembled WGS sequence"/>
</dbReference>
<comment type="caution">
    <text evidence="3">The sequence shown here is derived from an EMBL/GenBank/DDBJ whole genome shotgun (WGS) entry which is preliminary data.</text>
</comment>
<proteinExistence type="predicted"/>
<feature type="compositionally biased region" description="Low complexity" evidence="2">
    <location>
        <begin position="228"/>
        <end position="237"/>
    </location>
</feature>
<dbReference type="EMBL" id="JAVRRG010000023">
    <property type="protein sequence ID" value="KAK5096231.1"/>
    <property type="molecule type" value="Genomic_DNA"/>
</dbReference>
<accession>A0ABR0KH36</accession>